<dbReference type="InterPro" id="IPR036070">
    <property type="entry name" value="Nop_dom_sf"/>
</dbReference>
<keyword evidence="4" id="KW-1185">Reference proteome</keyword>
<reference evidence="3" key="1">
    <citation type="submission" date="2022-03" db="EMBL/GenBank/DDBJ databases">
        <authorList>
            <person name="Lindestad O."/>
        </authorList>
    </citation>
    <scope>NUCLEOTIDE SEQUENCE</scope>
</reference>
<protein>
    <submittedName>
        <fullName evidence="3">Jg9564 protein</fullName>
    </submittedName>
</protein>
<dbReference type="Pfam" id="PF01798">
    <property type="entry name" value="Nop"/>
    <property type="match status" value="1"/>
</dbReference>
<comment type="caution">
    <text evidence="3">The sequence shown here is derived from an EMBL/GenBank/DDBJ whole genome shotgun (WGS) entry which is preliminary data.</text>
</comment>
<dbReference type="InterPro" id="IPR045056">
    <property type="entry name" value="Nop56/Nop58"/>
</dbReference>
<dbReference type="InterPro" id="IPR042239">
    <property type="entry name" value="Nop_C"/>
</dbReference>
<dbReference type="Proteomes" id="UP000838756">
    <property type="component" value="Unassembled WGS sequence"/>
</dbReference>
<dbReference type="GO" id="GO:0032040">
    <property type="term" value="C:small-subunit processome"/>
    <property type="evidence" value="ECO:0007669"/>
    <property type="project" value="InterPro"/>
</dbReference>
<feature type="region of interest" description="Disordered" evidence="1">
    <location>
        <begin position="120"/>
        <end position="149"/>
    </location>
</feature>
<accession>A0A8S4RPV5</accession>
<dbReference type="GO" id="GO:0030515">
    <property type="term" value="F:snoRNA binding"/>
    <property type="evidence" value="ECO:0007669"/>
    <property type="project" value="InterPro"/>
</dbReference>
<dbReference type="InterPro" id="IPR002687">
    <property type="entry name" value="Nop_dom"/>
</dbReference>
<dbReference type="Gene3D" id="1.10.246.90">
    <property type="entry name" value="Nop domain"/>
    <property type="match status" value="1"/>
</dbReference>
<dbReference type="AlphaFoldDB" id="A0A8S4RPV5"/>
<evidence type="ECO:0000259" key="2">
    <source>
        <dbReference type="PROSITE" id="PS51358"/>
    </source>
</evidence>
<dbReference type="PROSITE" id="PS51358">
    <property type="entry name" value="NOP"/>
    <property type="match status" value="1"/>
</dbReference>
<evidence type="ECO:0000313" key="4">
    <source>
        <dbReference type="Proteomes" id="UP000838756"/>
    </source>
</evidence>
<dbReference type="PANTHER" id="PTHR10894:SF0">
    <property type="entry name" value="NUCLEOLAR PROTEIN 56"/>
    <property type="match status" value="1"/>
</dbReference>
<dbReference type="GO" id="GO:0031428">
    <property type="term" value="C:box C/D methylation guide snoRNP complex"/>
    <property type="evidence" value="ECO:0007669"/>
    <property type="project" value="InterPro"/>
</dbReference>
<sequence length="149" mass="17354">MRRENYLVARMLHHIRNLSSAEKALFRALKTRSKTPKYGLLYHSTFIGRAGLKNKGRISRYLANKCSIASRIDCFSENQTTIYGEKLRQQVEDRLKFYETGDIPAKNIDVMKQAMEEVALMTQEEPPEETPKKKKKKKKNKQEGEAMEE</sequence>
<dbReference type="PANTHER" id="PTHR10894">
    <property type="entry name" value="NUCLEOLAR PROTEIN 5 NUCLEOLAR PROTEIN NOP5 NOP58"/>
    <property type="match status" value="1"/>
</dbReference>
<organism evidence="3 4">
    <name type="scientific">Pararge aegeria aegeria</name>
    <dbReference type="NCBI Taxonomy" id="348720"/>
    <lineage>
        <taxon>Eukaryota</taxon>
        <taxon>Metazoa</taxon>
        <taxon>Ecdysozoa</taxon>
        <taxon>Arthropoda</taxon>
        <taxon>Hexapoda</taxon>
        <taxon>Insecta</taxon>
        <taxon>Pterygota</taxon>
        <taxon>Neoptera</taxon>
        <taxon>Endopterygota</taxon>
        <taxon>Lepidoptera</taxon>
        <taxon>Glossata</taxon>
        <taxon>Ditrysia</taxon>
        <taxon>Papilionoidea</taxon>
        <taxon>Nymphalidae</taxon>
        <taxon>Satyrinae</taxon>
        <taxon>Satyrini</taxon>
        <taxon>Parargina</taxon>
        <taxon>Pararge</taxon>
    </lineage>
</organism>
<proteinExistence type="predicted"/>
<evidence type="ECO:0000313" key="3">
    <source>
        <dbReference type="EMBL" id="CAH2238475.1"/>
    </source>
</evidence>
<name>A0A8S4RPV5_9NEOP</name>
<evidence type="ECO:0000256" key="1">
    <source>
        <dbReference type="SAM" id="MobiDB-lite"/>
    </source>
</evidence>
<gene>
    <name evidence="3" type="primary">jg9564</name>
    <name evidence="3" type="ORF">PAEG_LOCUS15561</name>
</gene>
<dbReference type="EMBL" id="CAKXAJ010025349">
    <property type="protein sequence ID" value="CAH2238475.1"/>
    <property type="molecule type" value="Genomic_DNA"/>
</dbReference>
<dbReference type="SUPFAM" id="SSF89124">
    <property type="entry name" value="Nop domain"/>
    <property type="match status" value="1"/>
</dbReference>
<dbReference type="OrthoDB" id="6780543at2759"/>
<feature type="domain" description="Nop" evidence="2">
    <location>
        <begin position="1"/>
        <end position="100"/>
    </location>
</feature>